<keyword evidence="1" id="KW-1133">Transmembrane helix</keyword>
<organism evidence="2">
    <name type="scientific">freshwater metagenome</name>
    <dbReference type="NCBI Taxonomy" id="449393"/>
    <lineage>
        <taxon>unclassified sequences</taxon>
        <taxon>metagenomes</taxon>
        <taxon>ecological metagenomes</taxon>
    </lineage>
</organism>
<reference evidence="2" key="1">
    <citation type="submission" date="2020-05" db="EMBL/GenBank/DDBJ databases">
        <authorList>
            <person name="Chiriac C."/>
            <person name="Salcher M."/>
            <person name="Ghai R."/>
            <person name="Kavagutti S V."/>
        </authorList>
    </citation>
    <scope>NUCLEOTIDE SEQUENCE</scope>
</reference>
<keyword evidence="1" id="KW-0812">Transmembrane</keyword>
<feature type="transmembrane region" description="Helical" evidence="1">
    <location>
        <begin position="138"/>
        <end position="158"/>
    </location>
</feature>
<feature type="transmembrane region" description="Helical" evidence="1">
    <location>
        <begin position="170"/>
        <end position="194"/>
    </location>
</feature>
<dbReference type="InterPro" id="IPR003784">
    <property type="entry name" value="BioY"/>
</dbReference>
<dbReference type="GO" id="GO:0005886">
    <property type="term" value="C:plasma membrane"/>
    <property type="evidence" value="ECO:0007669"/>
    <property type="project" value="InterPro"/>
</dbReference>
<feature type="transmembrane region" description="Helical" evidence="1">
    <location>
        <begin position="46"/>
        <end position="64"/>
    </location>
</feature>
<dbReference type="PIRSF" id="PIRSF016661">
    <property type="entry name" value="BioY"/>
    <property type="match status" value="1"/>
</dbReference>
<dbReference type="Pfam" id="PF02632">
    <property type="entry name" value="BioY"/>
    <property type="match status" value="1"/>
</dbReference>
<sequence>MTIYNEQARGSLRQAVFPRSSALTQALFVIGGVAFISALAQISIPVPGSPVPVTGQTLAVLLIGTTYGARLGFITFATYLLAAIAGAPIFAPSETLPSYGLARLTSATGGYLVGMLVASYVLGFLGDRKADQKFRTSYIALLSGTVIVFAFGLTWLHYSLDMTWAKTISAGLTPFIFGEALKIAITATSLPLVWKKISQKLN</sequence>
<proteinExistence type="predicted"/>
<dbReference type="EMBL" id="CAFBLW010000024">
    <property type="protein sequence ID" value="CAB4873104.1"/>
    <property type="molecule type" value="Genomic_DNA"/>
</dbReference>
<dbReference type="PANTHER" id="PTHR34295">
    <property type="entry name" value="BIOTIN TRANSPORTER BIOY"/>
    <property type="match status" value="1"/>
</dbReference>
<name>A0A6J7DX14_9ZZZZ</name>
<feature type="transmembrane region" description="Helical" evidence="1">
    <location>
        <begin position="71"/>
        <end position="90"/>
    </location>
</feature>
<dbReference type="PANTHER" id="PTHR34295:SF1">
    <property type="entry name" value="BIOTIN TRANSPORTER BIOY"/>
    <property type="match status" value="1"/>
</dbReference>
<dbReference type="Gene3D" id="1.10.1760.20">
    <property type="match status" value="1"/>
</dbReference>
<feature type="transmembrane region" description="Helical" evidence="1">
    <location>
        <begin position="110"/>
        <end position="126"/>
    </location>
</feature>
<protein>
    <submittedName>
        <fullName evidence="2">Unannotated protein</fullName>
    </submittedName>
</protein>
<evidence type="ECO:0000313" key="2">
    <source>
        <dbReference type="EMBL" id="CAB4873104.1"/>
    </source>
</evidence>
<keyword evidence="1" id="KW-0472">Membrane</keyword>
<evidence type="ECO:0000256" key="1">
    <source>
        <dbReference type="SAM" id="Phobius"/>
    </source>
</evidence>
<dbReference type="AlphaFoldDB" id="A0A6J7DX14"/>
<dbReference type="GO" id="GO:0015225">
    <property type="term" value="F:biotin transmembrane transporter activity"/>
    <property type="evidence" value="ECO:0007669"/>
    <property type="project" value="InterPro"/>
</dbReference>
<gene>
    <name evidence="2" type="ORF">UFOPK3461_00443</name>
</gene>
<feature type="transmembrane region" description="Helical" evidence="1">
    <location>
        <begin position="21"/>
        <end position="40"/>
    </location>
</feature>
<accession>A0A6J7DX14</accession>